<dbReference type="GO" id="GO:0032456">
    <property type="term" value="P:endocytic recycling"/>
    <property type="evidence" value="ECO:0007669"/>
    <property type="project" value="TreeGrafter"/>
</dbReference>
<evidence type="ECO:0000259" key="7">
    <source>
        <dbReference type="Pfam" id="PF04129"/>
    </source>
</evidence>
<evidence type="ECO:0000256" key="1">
    <source>
        <dbReference type="ARBA" id="ARBA00004601"/>
    </source>
</evidence>
<sequence>MNNNSNNDSNQGRNKSSYEDEEFGEQIQTPPTIHTKQEILEKMVEDLDQYMVDENFDNGDEEYDEYNNKINSNDSNLPFKNNARDFITPQYIIDDDLDFKHYSHIKRPDGSNYNNIEEILNYLINEKKVLELNSKTENNNNNNNEHHKQRINQSEFGQHLENELKSLPLAVINTYFEQSSGLVELHKYIKESRETLNGFSKSFDSIIYELSDLIKDMPDNHVASLQISKSLENRILARAELCSIVETVTIPPDLIKKLTSDDLNEEYIKCIKELEDRIKSLDPWMMKKEAKFIEDIAYEIDLLKKKASRSVRDYLLKLIIGLRKPRTNIQILQQSKLFKYSPLNEFIYHNSPSSAIEVKNSYIETLSRTFTMYFKNYLTNLTKVFNQIALKSDVIGYIEQVKGYFGISKGFELNKASAFNLYISGLPIDIWTSIRSETIEQIPERFSRADILTRCLDAPLIIPHAAIKNGKKYPFEQIFRSMNILLLDTICSEYLFDRQWFAKPLLANSPDALIPSIFNNIFQLYYDNIYSFVGGTYDCLSLLLCLQINNILIQLLVDRKLWDRISCLKTYFQKLDIILWDRFSEVFKRNIDSLNLAIKMDTPPTDFRPHIYTRRFSEFYSSITEILSHNEEPRVLAWVAVLRSSMERLLLHFSNSFSDLKSKSIFLITNYDVVITVFTENNINQNEEGYVKFLNLLHEQIDIFVELLLFSYYRSLITFIKDTEFSCSNISNYQIDKNQLSMLIGEFSQKWKEILSKIQTEIMTNFSNFNLGSSITKKIITQYLLYYKRFEEIYKKFIKQSSTDGNNSQLRLAFIPVSTITYEISKSYSSFNP</sequence>
<evidence type="ECO:0000313" key="10">
    <source>
        <dbReference type="Proteomes" id="UP001344447"/>
    </source>
</evidence>
<accession>A0AAN7TZ53</accession>
<dbReference type="GO" id="GO:0000938">
    <property type="term" value="C:GARP complex"/>
    <property type="evidence" value="ECO:0007669"/>
    <property type="project" value="TreeGrafter"/>
</dbReference>
<dbReference type="Pfam" id="PF20655">
    <property type="entry name" value="Vps52_C"/>
    <property type="match status" value="1"/>
</dbReference>
<protein>
    <submittedName>
        <fullName evidence="9">Uncharacterized protein</fullName>
    </submittedName>
</protein>
<dbReference type="Pfam" id="PF04129">
    <property type="entry name" value="Vps52_CC"/>
    <property type="match status" value="1"/>
</dbReference>
<evidence type="ECO:0000259" key="8">
    <source>
        <dbReference type="Pfam" id="PF20655"/>
    </source>
</evidence>
<evidence type="ECO:0000256" key="2">
    <source>
        <dbReference type="ARBA" id="ARBA00008180"/>
    </source>
</evidence>
<dbReference type="GO" id="GO:0019905">
    <property type="term" value="F:syntaxin binding"/>
    <property type="evidence" value="ECO:0007669"/>
    <property type="project" value="TreeGrafter"/>
</dbReference>
<dbReference type="PANTHER" id="PTHR14190">
    <property type="entry name" value="SUPPRESSOR OF ACTIN MUTATIONS 2/VACUOLAR PROTEIN SORTING 52"/>
    <property type="match status" value="1"/>
</dbReference>
<comment type="subcellular location">
    <subcellularLocation>
        <location evidence="1">Golgi apparatus</location>
        <location evidence="1">trans-Golgi network</location>
    </subcellularLocation>
</comment>
<reference evidence="9 10" key="1">
    <citation type="submission" date="2023-11" db="EMBL/GenBank/DDBJ databases">
        <title>Dfirmibasis_genome.</title>
        <authorList>
            <person name="Edelbroek B."/>
            <person name="Kjellin J."/>
            <person name="Jerlstrom-Hultqvist J."/>
            <person name="Soderbom F."/>
        </authorList>
    </citation>
    <scope>NUCLEOTIDE SEQUENCE [LARGE SCALE GENOMIC DNA]</scope>
    <source>
        <strain evidence="9 10">TNS-C-14</strain>
    </source>
</reference>
<evidence type="ECO:0000313" key="9">
    <source>
        <dbReference type="EMBL" id="KAK5581807.1"/>
    </source>
</evidence>
<dbReference type="GO" id="GO:0006896">
    <property type="term" value="P:Golgi to vacuole transport"/>
    <property type="evidence" value="ECO:0007669"/>
    <property type="project" value="TreeGrafter"/>
</dbReference>
<name>A0AAN7TZ53_9MYCE</name>
<evidence type="ECO:0000256" key="5">
    <source>
        <dbReference type="ARBA" id="ARBA00023034"/>
    </source>
</evidence>
<dbReference type="GO" id="GO:0042147">
    <property type="term" value="P:retrograde transport, endosome to Golgi"/>
    <property type="evidence" value="ECO:0007669"/>
    <property type="project" value="TreeGrafter"/>
</dbReference>
<comment type="caution">
    <text evidence="9">The sequence shown here is derived from an EMBL/GenBank/DDBJ whole genome shotgun (WGS) entry which is preliminary data.</text>
</comment>
<evidence type="ECO:0000256" key="6">
    <source>
        <dbReference type="SAM" id="MobiDB-lite"/>
    </source>
</evidence>
<proteinExistence type="inferred from homology"/>
<keyword evidence="10" id="KW-1185">Reference proteome</keyword>
<dbReference type="GO" id="GO:0005829">
    <property type="term" value="C:cytosol"/>
    <property type="evidence" value="ECO:0007669"/>
    <property type="project" value="GOC"/>
</dbReference>
<organism evidence="9 10">
    <name type="scientific">Dictyostelium firmibasis</name>
    <dbReference type="NCBI Taxonomy" id="79012"/>
    <lineage>
        <taxon>Eukaryota</taxon>
        <taxon>Amoebozoa</taxon>
        <taxon>Evosea</taxon>
        <taxon>Eumycetozoa</taxon>
        <taxon>Dictyostelia</taxon>
        <taxon>Dictyosteliales</taxon>
        <taxon>Dictyosteliaceae</taxon>
        <taxon>Dictyostelium</taxon>
    </lineage>
</organism>
<dbReference type="GO" id="GO:0015031">
    <property type="term" value="P:protein transport"/>
    <property type="evidence" value="ECO:0007669"/>
    <property type="project" value="UniProtKB-KW"/>
</dbReference>
<gene>
    <name evidence="9" type="ORF">RB653_003385</name>
</gene>
<keyword evidence="5" id="KW-0333">Golgi apparatus</keyword>
<dbReference type="PANTHER" id="PTHR14190:SF14">
    <property type="entry name" value="VPS52 _ SAC2 FAMILY PROTEIN"/>
    <property type="match status" value="1"/>
</dbReference>
<feature type="domain" description="Vps52 coiled-coil" evidence="7">
    <location>
        <begin position="175"/>
        <end position="347"/>
    </location>
</feature>
<dbReference type="AlphaFoldDB" id="A0AAN7TZ53"/>
<keyword evidence="3" id="KW-0813">Transport</keyword>
<dbReference type="Proteomes" id="UP001344447">
    <property type="component" value="Unassembled WGS sequence"/>
</dbReference>
<feature type="compositionally biased region" description="Low complexity" evidence="6">
    <location>
        <begin position="1"/>
        <end position="10"/>
    </location>
</feature>
<dbReference type="InterPro" id="IPR048319">
    <property type="entry name" value="Vps52_CC"/>
</dbReference>
<comment type="similarity">
    <text evidence="2">Belongs to the VPS52 family.</text>
</comment>
<evidence type="ECO:0000256" key="4">
    <source>
        <dbReference type="ARBA" id="ARBA00022927"/>
    </source>
</evidence>
<feature type="domain" description="Vps52 C-terminal" evidence="8">
    <location>
        <begin position="447"/>
        <end position="700"/>
    </location>
</feature>
<dbReference type="InterPro" id="IPR048361">
    <property type="entry name" value="Vps52_C"/>
</dbReference>
<dbReference type="InterPro" id="IPR007258">
    <property type="entry name" value="Vps52"/>
</dbReference>
<evidence type="ECO:0000256" key="3">
    <source>
        <dbReference type="ARBA" id="ARBA00022448"/>
    </source>
</evidence>
<feature type="region of interest" description="Disordered" evidence="6">
    <location>
        <begin position="1"/>
        <end position="32"/>
    </location>
</feature>
<keyword evidence="4" id="KW-0653">Protein transport</keyword>
<dbReference type="EMBL" id="JAVFKY010000001">
    <property type="protein sequence ID" value="KAK5581807.1"/>
    <property type="molecule type" value="Genomic_DNA"/>
</dbReference>